<evidence type="ECO:0000256" key="6">
    <source>
        <dbReference type="ARBA" id="ARBA00023136"/>
    </source>
</evidence>
<evidence type="ECO:0000256" key="9">
    <source>
        <dbReference type="RuleBase" id="RU000688"/>
    </source>
</evidence>
<protein>
    <recommendedName>
        <fullName evidence="11">G-protein coupled receptors family 1 profile domain-containing protein</fullName>
    </recommendedName>
</protein>
<dbReference type="PRINTS" id="PR00237">
    <property type="entry name" value="GPCRRHODOPSN"/>
</dbReference>
<dbReference type="Proteomes" id="UP001153737">
    <property type="component" value="Chromosome 4"/>
</dbReference>
<evidence type="ECO:0000256" key="4">
    <source>
        <dbReference type="ARBA" id="ARBA00022989"/>
    </source>
</evidence>
<sequence>MKNSTEDEVISAAAIYDSYLEEDYVVMGLYVVVFLLAFTANIGVIIVVFKDNYMRSVTNYFLVNLSVADLLVTLVCMPHAALLAYTAADYFGSYVCKISAYLQCISVASSIFTITAMAVDRYLAIARPLFGFVYRSSNKSTVLAVIAALWLLSFLLFAPVLYIYGLKVDVYPTPEANVTVGVCKEDWMQVDLSRRAVGIVWFVFMFAVPGAIMIFAYSVMGRTLCSGKPPLDNDSTSNQQRNKLIKGRKRVACILLLLAFVFAVCWLPHHIMTLMADTGNPIKYALAKKVRRYLLLLGHANSAMNPIIYCTLSKKFRTSMINSFLVKMTSSRKQHLNMKRGDSSGSATQLHFLQRLNNPSLRSSQKTKTFAL</sequence>
<feature type="transmembrane region" description="Helical" evidence="10">
    <location>
        <begin position="61"/>
        <end position="88"/>
    </location>
</feature>
<dbReference type="Gene3D" id="1.20.1070.10">
    <property type="entry name" value="Rhodopsin 7-helix transmembrane proteins"/>
    <property type="match status" value="1"/>
</dbReference>
<evidence type="ECO:0000256" key="10">
    <source>
        <dbReference type="SAM" id="Phobius"/>
    </source>
</evidence>
<dbReference type="PANTHER" id="PTHR45695">
    <property type="entry name" value="LEUCOKININ RECEPTOR-RELATED"/>
    <property type="match status" value="1"/>
</dbReference>
<evidence type="ECO:0000256" key="2">
    <source>
        <dbReference type="ARBA" id="ARBA00010663"/>
    </source>
</evidence>
<evidence type="ECO:0000313" key="13">
    <source>
        <dbReference type="Proteomes" id="UP001153737"/>
    </source>
</evidence>
<feature type="transmembrane region" description="Helical" evidence="10">
    <location>
        <begin position="140"/>
        <end position="164"/>
    </location>
</feature>
<dbReference type="PRINTS" id="PR01012">
    <property type="entry name" value="NRPEPTIDEYR"/>
</dbReference>
<dbReference type="Pfam" id="PF00001">
    <property type="entry name" value="7tm_1"/>
    <property type="match status" value="1"/>
</dbReference>
<keyword evidence="13" id="KW-1185">Reference proteome</keyword>
<evidence type="ECO:0000256" key="7">
    <source>
        <dbReference type="ARBA" id="ARBA00023170"/>
    </source>
</evidence>
<evidence type="ECO:0000256" key="5">
    <source>
        <dbReference type="ARBA" id="ARBA00023040"/>
    </source>
</evidence>
<feature type="transmembrane region" description="Helical" evidence="10">
    <location>
        <begin position="292"/>
        <end position="312"/>
    </location>
</feature>
<comment type="subcellular location">
    <subcellularLocation>
        <location evidence="1">Membrane</location>
        <topology evidence="1">Multi-pass membrane protein</topology>
    </subcellularLocation>
</comment>
<feature type="domain" description="G-protein coupled receptors family 1 profile" evidence="11">
    <location>
        <begin position="40"/>
        <end position="309"/>
    </location>
</feature>
<evidence type="ECO:0000256" key="8">
    <source>
        <dbReference type="ARBA" id="ARBA00023224"/>
    </source>
</evidence>
<keyword evidence="8 9" id="KW-0807">Transducer</keyword>
<dbReference type="PANTHER" id="PTHR45695:SF15">
    <property type="entry name" value="OPSIN RH2"/>
    <property type="match status" value="1"/>
</dbReference>
<dbReference type="GO" id="GO:0004983">
    <property type="term" value="F:neuropeptide Y receptor activity"/>
    <property type="evidence" value="ECO:0007669"/>
    <property type="project" value="InterPro"/>
</dbReference>
<evidence type="ECO:0000256" key="1">
    <source>
        <dbReference type="ARBA" id="ARBA00004141"/>
    </source>
</evidence>
<dbReference type="InterPro" id="IPR000276">
    <property type="entry name" value="GPCR_Rhodpsn"/>
</dbReference>
<dbReference type="EMBL" id="OU896710">
    <property type="protein sequence ID" value="CAH1162799.1"/>
    <property type="molecule type" value="Genomic_DNA"/>
</dbReference>
<keyword evidence="6 10" id="KW-0472">Membrane</keyword>
<dbReference type="CDD" id="cd14993">
    <property type="entry name" value="7tmA_CCKR-like"/>
    <property type="match status" value="1"/>
</dbReference>
<evidence type="ECO:0000313" key="12">
    <source>
        <dbReference type="EMBL" id="CAH1162799.1"/>
    </source>
</evidence>
<dbReference type="InterPro" id="IPR000611">
    <property type="entry name" value="NPY_rcpt"/>
</dbReference>
<reference evidence="12" key="1">
    <citation type="submission" date="2022-01" db="EMBL/GenBank/DDBJ databases">
        <authorList>
            <person name="King R."/>
        </authorList>
    </citation>
    <scope>NUCLEOTIDE SEQUENCE</scope>
</reference>
<keyword evidence="5 9" id="KW-0297">G-protein coupled receptor</keyword>
<dbReference type="OrthoDB" id="5953793at2759"/>
<keyword evidence="7 9" id="KW-0675">Receptor</keyword>
<feature type="transmembrane region" description="Helical" evidence="10">
    <location>
        <begin position="100"/>
        <end position="119"/>
    </location>
</feature>
<comment type="similarity">
    <text evidence="2 9">Belongs to the G-protein coupled receptor 1 family.</text>
</comment>
<evidence type="ECO:0000259" key="11">
    <source>
        <dbReference type="PROSITE" id="PS50262"/>
    </source>
</evidence>
<proteinExistence type="inferred from homology"/>
<dbReference type="PROSITE" id="PS50262">
    <property type="entry name" value="G_PROTEIN_RECEP_F1_2"/>
    <property type="match status" value="1"/>
</dbReference>
<feature type="transmembrane region" description="Helical" evidence="10">
    <location>
        <begin position="196"/>
        <end position="219"/>
    </location>
</feature>
<organism evidence="12 13">
    <name type="scientific">Phaedon cochleariae</name>
    <name type="common">Mustard beetle</name>
    <dbReference type="NCBI Taxonomy" id="80249"/>
    <lineage>
        <taxon>Eukaryota</taxon>
        <taxon>Metazoa</taxon>
        <taxon>Ecdysozoa</taxon>
        <taxon>Arthropoda</taxon>
        <taxon>Hexapoda</taxon>
        <taxon>Insecta</taxon>
        <taxon>Pterygota</taxon>
        <taxon>Neoptera</taxon>
        <taxon>Endopterygota</taxon>
        <taxon>Coleoptera</taxon>
        <taxon>Polyphaga</taxon>
        <taxon>Cucujiformia</taxon>
        <taxon>Chrysomeloidea</taxon>
        <taxon>Chrysomelidae</taxon>
        <taxon>Chrysomelinae</taxon>
        <taxon>Chrysomelini</taxon>
        <taxon>Phaedon</taxon>
    </lineage>
</organism>
<dbReference type="AlphaFoldDB" id="A0A9P0DK79"/>
<feature type="transmembrane region" description="Helical" evidence="10">
    <location>
        <begin position="251"/>
        <end position="272"/>
    </location>
</feature>
<dbReference type="SUPFAM" id="SSF81321">
    <property type="entry name" value="Family A G protein-coupled receptor-like"/>
    <property type="match status" value="1"/>
</dbReference>
<reference evidence="12" key="2">
    <citation type="submission" date="2022-10" db="EMBL/GenBank/DDBJ databases">
        <authorList>
            <consortium name="ENA_rothamsted_submissions"/>
            <consortium name="culmorum"/>
            <person name="King R."/>
        </authorList>
    </citation>
    <scope>NUCLEOTIDE SEQUENCE</scope>
</reference>
<dbReference type="GO" id="GO:0005886">
    <property type="term" value="C:plasma membrane"/>
    <property type="evidence" value="ECO:0007669"/>
    <property type="project" value="TreeGrafter"/>
</dbReference>
<accession>A0A9P0DK79</accession>
<keyword evidence="3 9" id="KW-0812">Transmembrane</keyword>
<gene>
    <name evidence="12" type="ORF">PHAECO_LOCUS7916</name>
</gene>
<dbReference type="PROSITE" id="PS00237">
    <property type="entry name" value="G_PROTEIN_RECEP_F1_1"/>
    <property type="match status" value="1"/>
</dbReference>
<name>A0A9P0DK79_PHACE</name>
<dbReference type="InterPro" id="IPR017452">
    <property type="entry name" value="GPCR_Rhodpsn_7TM"/>
</dbReference>
<keyword evidence="4 10" id="KW-1133">Transmembrane helix</keyword>
<evidence type="ECO:0000256" key="3">
    <source>
        <dbReference type="ARBA" id="ARBA00022692"/>
    </source>
</evidence>
<feature type="transmembrane region" description="Helical" evidence="10">
    <location>
        <begin position="27"/>
        <end position="49"/>
    </location>
</feature>